<gene>
    <name evidence="2" type="ORF">SPBR_05440</name>
</gene>
<dbReference type="AlphaFoldDB" id="A0A0C2ILG9"/>
<organism evidence="2 3">
    <name type="scientific">Sporothrix brasiliensis 5110</name>
    <dbReference type="NCBI Taxonomy" id="1398154"/>
    <lineage>
        <taxon>Eukaryota</taxon>
        <taxon>Fungi</taxon>
        <taxon>Dikarya</taxon>
        <taxon>Ascomycota</taxon>
        <taxon>Pezizomycotina</taxon>
        <taxon>Sordariomycetes</taxon>
        <taxon>Sordariomycetidae</taxon>
        <taxon>Ophiostomatales</taxon>
        <taxon>Ophiostomataceae</taxon>
        <taxon>Sporothrix</taxon>
    </lineage>
</organism>
<reference evidence="2 3" key="1">
    <citation type="journal article" date="2014" name="BMC Genomics">
        <title>Comparative genomics of the major fungal agents of human and animal Sporotrichosis: Sporothrix schenckii and Sporothrix brasiliensis.</title>
        <authorList>
            <person name="Teixeira M.M."/>
            <person name="de Almeida L.G."/>
            <person name="Kubitschek-Barreira P."/>
            <person name="Alves F.L."/>
            <person name="Kioshima E.S."/>
            <person name="Abadio A.K."/>
            <person name="Fernandes L."/>
            <person name="Derengowski L.S."/>
            <person name="Ferreira K.S."/>
            <person name="Souza R.C."/>
            <person name="Ruiz J.C."/>
            <person name="de Andrade N.C."/>
            <person name="Paes H.C."/>
            <person name="Nicola A.M."/>
            <person name="Albuquerque P."/>
            <person name="Gerber A.L."/>
            <person name="Martins V.P."/>
            <person name="Peconick L.D."/>
            <person name="Neto A.V."/>
            <person name="Chaucanez C.B."/>
            <person name="Silva P.A."/>
            <person name="Cunha O.L."/>
            <person name="de Oliveira F.F."/>
            <person name="dos Santos T.C."/>
            <person name="Barros A.L."/>
            <person name="Soares M.A."/>
            <person name="de Oliveira L.M."/>
            <person name="Marini M.M."/>
            <person name="Villalobos-Duno H."/>
            <person name="Cunha M.M."/>
            <person name="de Hoog S."/>
            <person name="da Silveira J.F."/>
            <person name="Henrissat B."/>
            <person name="Nino-Vega G.A."/>
            <person name="Cisalpino P.S."/>
            <person name="Mora-Montes H.M."/>
            <person name="Almeida S.R."/>
            <person name="Stajich J.E."/>
            <person name="Lopes-Bezerra L.M."/>
            <person name="Vasconcelos A.T."/>
            <person name="Felipe M.S."/>
        </authorList>
    </citation>
    <scope>NUCLEOTIDE SEQUENCE [LARGE SCALE GENOMIC DNA]</scope>
    <source>
        <strain evidence="2 3">5110</strain>
    </source>
</reference>
<dbReference type="OrthoDB" id="10593855at2759"/>
<protein>
    <submittedName>
        <fullName evidence="2">Uncharacterized protein</fullName>
    </submittedName>
</protein>
<accession>A0A0C2ILG9</accession>
<sequence>MASVPFDAKADRTAYVEELTRAHENGIFEANRVNIRAIPDWDDVEDAIEDSDESEKDAIRRKSKRAPAKRQYYRTGAAR</sequence>
<dbReference type="RefSeq" id="XP_040615865.1">
    <property type="nucleotide sequence ID" value="XM_040763715.1"/>
</dbReference>
<evidence type="ECO:0000256" key="1">
    <source>
        <dbReference type="SAM" id="MobiDB-lite"/>
    </source>
</evidence>
<comment type="caution">
    <text evidence="2">The sequence shown here is derived from an EMBL/GenBank/DDBJ whole genome shotgun (WGS) entry which is preliminary data.</text>
</comment>
<dbReference type="HOGENOM" id="CLU_2607565_0_0_1"/>
<dbReference type="Proteomes" id="UP000031575">
    <property type="component" value="Unassembled WGS sequence"/>
</dbReference>
<dbReference type="VEuPathDB" id="FungiDB:SPBR_05440"/>
<evidence type="ECO:0000313" key="2">
    <source>
        <dbReference type="EMBL" id="KIH87855.1"/>
    </source>
</evidence>
<dbReference type="GeneID" id="63678636"/>
<evidence type="ECO:0000313" key="3">
    <source>
        <dbReference type="Proteomes" id="UP000031575"/>
    </source>
</evidence>
<feature type="region of interest" description="Disordered" evidence="1">
    <location>
        <begin position="48"/>
        <end position="79"/>
    </location>
</feature>
<name>A0A0C2ILG9_9PEZI</name>
<proteinExistence type="predicted"/>
<dbReference type="EMBL" id="AWTV01000010">
    <property type="protein sequence ID" value="KIH87855.1"/>
    <property type="molecule type" value="Genomic_DNA"/>
</dbReference>
<keyword evidence="3" id="KW-1185">Reference proteome</keyword>
<feature type="compositionally biased region" description="Basic residues" evidence="1">
    <location>
        <begin position="59"/>
        <end position="72"/>
    </location>
</feature>